<sequence>MINQFFLSGADAVQMRELLVSEGYQLWNEAHADTPFKNYIMHMAESREKDNLHLKVTSP</sequence>
<protein>
    <submittedName>
        <fullName evidence="1">Uncharacterized protein</fullName>
    </submittedName>
</protein>
<dbReference type="Proteomes" id="UP000032534">
    <property type="component" value="Unassembled WGS sequence"/>
</dbReference>
<organism evidence="1 2">
    <name type="scientific">Paenibacillus terrae</name>
    <dbReference type="NCBI Taxonomy" id="159743"/>
    <lineage>
        <taxon>Bacteria</taxon>
        <taxon>Bacillati</taxon>
        <taxon>Bacillota</taxon>
        <taxon>Bacilli</taxon>
        <taxon>Bacillales</taxon>
        <taxon>Paenibacillaceae</taxon>
        <taxon>Paenibacillus</taxon>
    </lineage>
</organism>
<dbReference type="Gene3D" id="1.10.246.180">
    <property type="match status" value="1"/>
</dbReference>
<name>A0A0D7WVV7_9BACL</name>
<keyword evidence="2" id="KW-1185">Reference proteome</keyword>
<comment type="caution">
    <text evidence="1">The sequence shown here is derived from an EMBL/GenBank/DDBJ whole genome shotgun (WGS) entry which is preliminary data.</text>
</comment>
<dbReference type="AlphaFoldDB" id="A0A0D7WVV7"/>
<reference evidence="1 2" key="1">
    <citation type="submission" date="2014-11" db="EMBL/GenBank/DDBJ databases">
        <title>Draft Genome Sequences of Paenibacillus polymyxa NRRL B-30509 and Paenibacillus terrae NRRL B-30644, Strains from a Poultry Environment that Produce Tridecaptin A and Paenicidins.</title>
        <authorList>
            <person name="van Belkum M.J."/>
            <person name="Lohans C.T."/>
            <person name="Vederas J.C."/>
        </authorList>
    </citation>
    <scope>NUCLEOTIDE SEQUENCE [LARGE SCALE GENOMIC DNA]</scope>
    <source>
        <strain evidence="1 2">NRRL B-30644</strain>
    </source>
</reference>
<accession>A0A0D7WVV7</accession>
<dbReference type="EMBL" id="JTHP01000066">
    <property type="protein sequence ID" value="KJD43129.1"/>
    <property type="molecule type" value="Genomic_DNA"/>
</dbReference>
<gene>
    <name evidence="1" type="ORF">QD47_24220</name>
</gene>
<proteinExistence type="predicted"/>
<dbReference type="PATRIC" id="fig|159743.3.peg.5360"/>
<evidence type="ECO:0000313" key="2">
    <source>
        <dbReference type="Proteomes" id="UP000032534"/>
    </source>
</evidence>
<evidence type="ECO:0000313" key="1">
    <source>
        <dbReference type="EMBL" id="KJD43129.1"/>
    </source>
</evidence>